<dbReference type="InterPro" id="IPR023801">
    <property type="entry name" value="His_deacetylse_dom"/>
</dbReference>
<dbReference type="EMBL" id="CAADFI010000259">
    <property type="protein sequence ID" value="VFK02079.1"/>
    <property type="molecule type" value="Genomic_DNA"/>
</dbReference>
<dbReference type="PRINTS" id="PR01270">
    <property type="entry name" value="HDASUPER"/>
</dbReference>
<dbReference type="InterPro" id="IPR037138">
    <property type="entry name" value="His_deacetylse_dom_sf"/>
</dbReference>
<dbReference type="EMBL" id="CAADFG010000254">
    <property type="protein sequence ID" value="VFK02115.1"/>
    <property type="molecule type" value="Genomic_DNA"/>
</dbReference>
<evidence type="ECO:0000313" key="3">
    <source>
        <dbReference type="EMBL" id="VFK02079.1"/>
    </source>
</evidence>
<dbReference type="SUPFAM" id="SSF52768">
    <property type="entry name" value="Arginase/deacetylase"/>
    <property type="match status" value="1"/>
</dbReference>
<gene>
    <name evidence="4" type="ORF">BECKH772A_GA0070896_102545</name>
    <name evidence="3" type="ORF">BECKH772B_GA0070898_102592</name>
    <name evidence="5" type="ORF">BECKH772C_GA0070978_102525</name>
</gene>
<dbReference type="CDD" id="cd11599">
    <property type="entry name" value="HDAC_classII_2"/>
    <property type="match status" value="1"/>
</dbReference>
<sequence length="307" mass="34217">MRTAYISHPVCLQHEMIEGHPECPERIGAIEDRLLSSGLLDFMRYYEAPPATTWQLKRVHTKRHVHKILSSSPKKGLFHLDPDTYMNPHTVDAAVYAAGAVVLATDLVMGWGIDNAFCCVRPPGHHAERNEAMGFCFFNNVAVGAAHALTKHRLERVAIVDFDVHHGNGTEDIFENTQRVMVCSAYQHPLFPYSGRPTLPGRLINVELQSGTTGKAFREAITARWLPELHAFRPQMIFISAGFDAHAEDDMADIDISERDYAWITRELMALAEEYAEGRIVSVLEGGYALNALGRSAAAHVKELMGL</sequence>
<proteinExistence type="inferred from homology"/>
<dbReference type="GO" id="GO:0040029">
    <property type="term" value="P:epigenetic regulation of gene expression"/>
    <property type="evidence" value="ECO:0007669"/>
    <property type="project" value="TreeGrafter"/>
</dbReference>
<evidence type="ECO:0000313" key="5">
    <source>
        <dbReference type="EMBL" id="VFK05255.1"/>
    </source>
</evidence>
<name>A0A450VBF6_9GAMM</name>
<evidence type="ECO:0000313" key="4">
    <source>
        <dbReference type="EMBL" id="VFK02115.1"/>
    </source>
</evidence>
<organism evidence="4">
    <name type="scientific">Candidatus Kentrum eta</name>
    <dbReference type="NCBI Taxonomy" id="2126337"/>
    <lineage>
        <taxon>Bacteria</taxon>
        <taxon>Pseudomonadati</taxon>
        <taxon>Pseudomonadota</taxon>
        <taxon>Gammaproteobacteria</taxon>
        <taxon>Candidatus Kentrum</taxon>
    </lineage>
</organism>
<dbReference type="PANTHER" id="PTHR10625:SF10">
    <property type="entry name" value="HISTONE DEACETYLASE HDAC1"/>
    <property type="match status" value="1"/>
</dbReference>
<dbReference type="Pfam" id="PF00850">
    <property type="entry name" value="Hist_deacetyl"/>
    <property type="match status" value="1"/>
</dbReference>
<dbReference type="PANTHER" id="PTHR10625">
    <property type="entry name" value="HISTONE DEACETYLASE HDAC1-RELATED"/>
    <property type="match status" value="1"/>
</dbReference>
<comment type="similarity">
    <text evidence="1">Belongs to the histone deacetylase family.</text>
</comment>
<protein>
    <submittedName>
        <fullName evidence="4">Acetoin utilization deacetylase AcuC</fullName>
    </submittedName>
</protein>
<feature type="domain" description="Histone deacetylase" evidence="2">
    <location>
        <begin position="20"/>
        <end position="304"/>
    </location>
</feature>
<evidence type="ECO:0000259" key="2">
    <source>
        <dbReference type="Pfam" id="PF00850"/>
    </source>
</evidence>
<reference evidence="4" key="1">
    <citation type="submission" date="2019-02" db="EMBL/GenBank/DDBJ databases">
        <authorList>
            <person name="Gruber-Vodicka R. H."/>
            <person name="Seah K. B. B."/>
        </authorList>
    </citation>
    <scope>NUCLEOTIDE SEQUENCE</scope>
    <source>
        <strain evidence="5">BECK_SA2B12</strain>
        <strain evidence="4">BECK_SA2B15</strain>
        <strain evidence="3">BECK_SA2B20</strain>
    </source>
</reference>
<dbReference type="InterPro" id="IPR023696">
    <property type="entry name" value="Ureohydrolase_dom_sf"/>
</dbReference>
<evidence type="ECO:0000256" key="1">
    <source>
        <dbReference type="ARBA" id="ARBA00005947"/>
    </source>
</evidence>
<dbReference type="GO" id="GO:0004407">
    <property type="term" value="F:histone deacetylase activity"/>
    <property type="evidence" value="ECO:0007669"/>
    <property type="project" value="TreeGrafter"/>
</dbReference>
<dbReference type="InterPro" id="IPR000286">
    <property type="entry name" value="HDACs"/>
</dbReference>
<dbReference type="EMBL" id="CAADFJ010000252">
    <property type="protein sequence ID" value="VFK05255.1"/>
    <property type="molecule type" value="Genomic_DNA"/>
</dbReference>
<accession>A0A450VBF6</accession>
<dbReference type="AlphaFoldDB" id="A0A450VBF6"/>
<dbReference type="Gene3D" id="3.40.800.20">
    <property type="entry name" value="Histone deacetylase domain"/>
    <property type="match status" value="1"/>
</dbReference>